<comment type="caution">
    <text evidence="4">The sequence shown here is derived from an EMBL/GenBank/DDBJ whole genome shotgun (WGS) entry which is preliminary data.</text>
</comment>
<keyword evidence="1 2" id="KW-0597">Phosphoprotein</keyword>
<sequence>MALKVLAVDDSKTMRDMVSFTLKSAGHDVIEASDGRDALTKLAGSGRVDLVITDVNMPNMDGLTLVKEIRANPTHRLTPILVLTTEADGAKKDEGRAVGATGWIVKPFNPEKLLQVVQKVCP</sequence>
<dbReference type="RefSeq" id="WP_269424471.1">
    <property type="nucleotide sequence ID" value="NZ_JAPWGY010000006.1"/>
</dbReference>
<feature type="domain" description="Response regulatory" evidence="3">
    <location>
        <begin position="4"/>
        <end position="121"/>
    </location>
</feature>
<evidence type="ECO:0000259" key="3">
    <source>
        <dbReference type="PROSITE" id="PS50110"/>
    </source>
</evidence>
<feature type="modified residue" description="4-aspartylphosphate" evidence="2">
    <location>
        <position position="54"/>
    </location>
</feature>
<dbReference type="Pfam" id="PF00072">
    <property type="entry name" value="Response_reg"/>
    <property type="match status" value="1"/>
</dbReference>
<dbReference type="InterPro" id="IPR011006">
    <property type="entry name" value="CheY-like_superfamily"/>
</dbReference>
<reference evidence="4" key="1">
    <citation type="submission" date="2022-12" db="EMBL/GenBank/DDBJ databases">
        <title>Bacterial isolates from different developmental stages of Nematostella vectensis.</title>
        <authorList>
            <person name="Fraune S."/>
        </authorList>
    </citation>
    <scope>NUCLEOTIDE SEQUENCE</scope>
    <source>
        <strain evidence="4">G21630-S1</strain>
    </source>
</reference>
<dbReference type="PANTHER" id="PTHR44591:SF25">
    <property type="entry name" value="CHEMOTAXIS TWO-COMPONENT RESPONSE REGULATOR"/>
    <property type="match status" value="1"/>
</dbReference>
<protein>
    <submittedName>
        <fullName evidence="4">Response regulator</fullName>
    </submittedName>
</protein>
<evidence type="ECO:0000256" key="2">
    <source>
        <dbReference type="PROSITE-ProRule" id="PRU00169"/>
    </source>
</evidence>
<accession>A0ABT4LMC9</accession>
<name>A0ABT4LMC9_9PROT</name>
<keyword evidence="5" id="KW-1185">Reference proteome</keyword>
<evidence type="ECO:0000313" key="5">
    <source>
        <dbReference type="Proteomes" id="UP001069802"/>
    </source>
</evidence>
<dbReference type="CDD" id="cd17562">
    <property type="entry name" value="REC_CheY4-like"/>
    <property type="match status" value="1"/>
</dbReference>
<dbReference type="InterPro" id="IPR001789">
    <property type="entry name" value="Sig_transdc_resp-reg_receiver"/>
</dbReference>
<dbReference type="SMART" id="SM00448">
    <property type="entry name" value="REC"/>
    <property type="match status" value="1"/>
</dbReference>
<dbReference type="InterPro" id="IPR050595">
    <property type="entry name" value="Bact_response_regulator"/>
</dbReference>
<organism evidence="4 5">
    <name type="scientific">Kiloniella laminariae</name>
    <dbReference type="NCBI Taxonomy" id="454162"/>
    <lineage>
        <taxon>Bacteria</taxon>
        <taxon>Pseudomonadati</taxon>
        <taxon>Pseudomonadota</taxon>
        <taxon>Alphaproteobacteria</taxon>
        <taxon>Rhodospirillales</taxon>
        <taxon>Kiloniellaceae</taxon>
        <taxon>Kiloniella</taxon>
    </lineage>
</organism>
<dbReference type="EMBL" id="JAPWGY010000006">
    <property type="protein sequence ID" value="MCZ4282278.1"/>
    <property type="molecule type" value="Genomic_DNA"/>
</dbReference>
<dbReference type="Gene3D" id="3.40.50.2300">
    <property type="match status" value="1"/>
</dbReference>
<evidence type="ECO:0000313" key="4">
    <source>
        <dbReference type="EMBL" id="MCZ4282278.1"/>
    </source>
</evidence>
<dbReference type="PROSITE" id="PS50110">
    <property type="entry name" value="RESPONSE_REGULATORY"/>
    <property type="match status" value="1"/>
</dbReference>
<proteinExistence type="predicted"/>
<dbReference type="Proteomes" id="UP001069802">
    <property type="component" value="Unassembled WGS sequence"/>
</dbReference>
<dbReference type="PANTHER" id="PTHR44591">
    <property type="entry name" value="STRESS RESPONSE REGULATOR PROTEIN 1"/>
    <property type="match status" value="1"/>
</dbReference>
<gene>
    <name evidence="4" type="ORF">O4H49_15930</name>
</gene>
<dbReference type="SUPFAM" id="SSF52172">
    <property type="entry name" value="CheY-like"/>
    <property type="match status" value="1"/>
</dbReference>
<evidence type="ECO:0000256" key="1">
    <source>
        <dbReference type="ARBA" id="ARBA00022553"/>
    </source>
</evidence>